<reference evidence="1 2" key="2">
    <citation type="journal article" date="2011" name="ISME J.">
        <title>RNA-seq reveals cooperative metabolic interactions between two termite-gut spirochete species in co-culture.</title>
        <authorList>
            <person name="Rosenthal A.Z."/>
            <person name="Matson E.G."/>
            <person name="Eldar A."/>
            <person name="Leadbetter J.R."/>
        </authorList>
    </citation>
    <scope>NUCLEOTIDE SEQUENCE [LARGE SCALE GENOMIC DNA]</scope>
    <source>
        <strain evidence="2">ATCC BAA-887 / DSM 12427 / ZAS-2</strain>
    </source>
</reference>
<name>F5YIJ8_TREPZ</name>
<organism evidence="1 2">
    <name type="scientific">Treponema primitia (strain ATCC BAA-887 / DSM 12427 / ZAS-2)</name>
    <dbReference type="NCBI Taxonomy" id="545694"/>
    <lineage>
        <taxon>Bacteria</taxon>
        <taxon>Pseudomonadati</taxon>
        <taxon>Spirochaetota</taxon>
        <taxon>Spirochaetia</taxon>
        <taxon>Spirochaetales</taxon>
        <taxon>Treponemataceae</taxon>
        <taxon>Treponema</taxon>
    </lineage>
</organism>
<dbReference type="eggNOG" id="ENOG5033K7X">
    <property type="taxonomic scope" value="Bacteria"/>
</dbReference>
<dbReference type="KEGG" id="tpi:TREPR_2203"/>
<reference evidence="2" key="1">
    <citation type="submission" date="2009-12" db="EMBL/GenBank/DDBJ databases">
        <title>Complete sequence of Treponema primitia strain ZAS-2.</title>
        <authorList>
            <person name="Tetu S.G."/>
            <person name="Matson E."/>
            <person name="Ren Q."/>
            <person name="Seshadri R."/>
            <person name="Elbourne L."/>
            <person name="Hassan K.A."/>
            <person name="Durkin A."/>
            <person name="Radune D."/>
            <person name="Mohamoud Y."/>
            <person name="Shay R."/>
            <person name="Jin S."/>
            <person name="Zhang X."/>
            <person name="Lucey K."/>
            <person name="Ballor N.R."/>
            <person name="Ottesen E."/>
            <person name="Rosenthal R."/>
            <person name="Allen A."/>
            <person name="Leadbetter J.R."/>
            <person name="Paulsen I.T."/>
        </authorList>
    </citation>
    <scope>NUCLEOTIDE SEQUENCE [LARGE SCALE GENOMIC DNA]</scope>
    <source>
        <strain evidence="2">ATCC BAA-887 / DSM 12427 / ZAS-2</strain>
    </source>
</reference>
<sequence length="396" mass="46811">MNLIDYLKDINKSGCIQLPNGRDKTIKLFFTNCIKNTLPKKEILCQWDSLLNTYVNEPKAIYFIRRHHTDSNNNWNNIRRGFYTKYNNDFCYVFCDNYLAHYFYIMAINQYVPDYKDFYDVMTTRQFPYGFRNTKEEIPYQAFKIGKSVNINNNGWKLAHIFSVNDNYNFDYEEDSKILFPLGIQDEWKIYNGSNYPYRKIDNDIDSVDKSKMKAHFLRLVHPINYFLVPQRKNETDVVSNNNIGEYKELLQYMYLYMQEKYKNIFETYQKNILLDNSYNTIRSSNLGDIEIGIEYGLQIKTTSSVVMANANQVYNESDIIRAYLKDGLSFRKIESIIMCINSKNRRGGWVTKTILNNLGIENKHKGILKNKTVSAEILTATGKYKQTLVKYKNIL</sequence>
<dbReference type="OrthoDB" id="1431448at2"/>
<dbReference type="AlphaFoldDB" id="F5YIJ8"/>
<proteinExistence type="predicted"/>
<keyword evidence="2" id="KW-1185">Reference proteome</keyword>
<evidence type="ECO:0000313" key="2">
    <source>
        <dbReference type="Proteomes" id="UP000009223"/>
    </source>
</evidence>
<dbReference type="RefSeq" id="WP_015707985.1">
    <property type="nucleotide sequence ID" value="NC_015578.1"/>
</dbReference>
<accession>F5YIJ8</accession>
<dbReference type="HOGENOM" id="CLU_696269_0_0_12"/>
<gene>
    <name evidence="1" type="ordered locus">TREPR_2203</name>
</gene>
<dbReference type="Proteomes" id="UP000009223">
    <property type="component" value="Chromosome"/>
</dbReference>
<dbReference type="EMBL" id="CP001843">
    <property type="protein sequence ID" value="AEF85792.1"/>
    <property type="molecule type" value="Genomic_DNA"/>
</dbReference>
<protein>
    <submittedName>
        <fullName evidence="1">Uncharacterized protein</fullName>
    </submittedName>
</protein>
<evidence type="ECO:0000313" key="1">
    <source>
        <dbReference type="EMBL" id="AEF85792.1"/>
    </source>
</evidence>